<evidence type="ECO:0000256" key="3">
    <source>
        <dbReference type="ARBA" id="ARBA00022629"/>
    </source>
</evidence>
<dbReference type="InterPro" id="IPR036390">
    <property type="entry name" value="WH_DNA-bd_sf"/>
</dbReference>
<reference evidence="4" key="1">
    <citation type="submission" date="2022-06" db="EMBL/GenBank/DDBJ databases">
        <title>Aquibacillus sp. a new bacterium isolated from soil saline samples.</title>
        <authorList>
            <person name="Galisteo C."/>
            <person name="De La Haba R."/>
            <person name="Sanchez-Porro C."/>
            <person name="Ventosa A."/>
        </authorList>
    </citation>
    <scope>NUCLEOTIDE SEQUENCE</scope>
    <source>
        <strain evidence="4">3ASR75-11</strain>
    </source>
</reference>
<evidence type="ECO:0000256" key="1">
    <source>
        <dbReference type="ARBA" id="ARBA00002486"/>
    </source>
</evidence>
<gene>
    <name evidence="4" type="ORF">NC797_18145</name>
</gene>
<dbReference type="Pfam" id="PF00480">
    <property type="entry name" value="ROK"/>
    <property type="match status" value="1"/>
</dbReference>
<comment type="similarity">
    <text evidence="2">Belongs to the ROK (NagC/XylR) family.</text>
</comment>
<dbReference type="InterPro" id="IPR043129">
    <property type="entry name" value="ATPase_NBD"/>
</dbReference>
<comment type="function">
    <text evidence="1">Transcriptional repressor of xylose-utilizing enzymes.</text>
</comment>
<accession>A0A9X3WUY8</accession>
<evidence type="ECO:0000313" key="5">
    <source>
        <dbReference type="Proteomes" id="UP001145050"/>
    </source>
</evidence>
<evidence type="ECO:0000256" key="2">
    <source>
        <dbReference type="ARBA" id="ARBA00006479"/>
    </source>
</evidence>
<keyword evidence="3" id="KW-0859">Xylose metabolism</keyword>
<sequence length="408" mass="44207">MQRGTFKWMKSLNKSAILNKIRTSGPISRAQLAKDTKLTPPTVSTIVKELIDEGIVKESSLGESQGGRKPTMLVINSSAFYIIGVDAGSQSVDYVLSDLSGKIIDRSSRELLSSVTKNEFLSILKDGIHAIFQTNLNNKDNVIGIGVAMHGVVDIDTGTSLFAPNLGLTDIPIKVVLEKEFDLIVKIENDARAMALGEAWFGQKEKSDSMIAVNIGRGVGAGVVIDGKLYHGANDIAGEIGHMTIDIYGEVCQCGNRGCLQTIVSGPSIAKRAIHAVQEHQHQHSSLLNLVENDIGKITGETVYRAAKEGDLTSIHILEDTGTVLGIGLTNLIHIMNPRKIILGGGVSRANEFILEPIRQAIEHRALTPKTKRTEVVITTHEDDATLLGSIALLLEELFNPERSYYKV</sequence>
<name>A0A9X3WUY8_9BACI</name>
<evidence type="ECO:0000313" key="4">
    <source>
        <dbReference type="EMBL" id="MDC3426372.1"/>
    </source>
</evidence>
<proteinExistence type="inferred from homology"/>
<dbReference type="AlphaFoldDB" id="A0A9X3WUY8"/>
<keyword evidence="5" id="KW-1185">Reference proteome</keyword>
<dbReference type="SUPFAM" id="SSF53067">
    <property type="entry name" value="Actin-like ATPase domain"/>
    <property type="match status" value="1"/>
</dbReference>
<dbReference type="GO" id="GO:0042732">
    <property type="term" value="P:D-xylose metabolic process"/>
    <property type="evidence" value="ECO:0007669"/>
    <property type="project" value="UniProtKB-KW"/>
</dbReference>
<dbReference type="SUPFAM" id="SSF46785">
    <property type="entry name" value="Winged helix' DNA-binding domain"/>
    <property type="match status" value="1"/>
</dbReference>
<dbReference type="RefSeq" id="WP_272438200.1">
    <property type="nucleotide sequence ID" value="NZ_JAMQKB010000053.1"/>
</dbReference>
<dbReference type="PANTHER" id="PTHR18964:SF149">
    <property type="entry name" value="BIFUNCTIONAL UDP-N-ACETYLGLUCOSAMINE 2-EPIMERASE_N-ACETYLMANNOSAMINE KINASE"/>
    <property type="match status" value="1"/>
</dbReference>
<dbReference type="InterPro" id="IPR036388">
    <property type="entry name" value="WH-like_DNA-bd_sf"/>
</dbReference>
<comment type="caution">
    <text evidence="4">The sequence shown here is derived from an EMBL/GenBank/DDBJ whole genome shotgun (WGS) entry which is preliminary data.</text>
</comment>
<protein>
    <submittedName>
        <fullName evidence="4">ROK family transcriptional regulator</fullName>
    </submittedName>
</protein>
<dbReference type="InterPro" id="IPR049874">
    <property type="entry name" value="ROK_cs"/>
</dbReference>
<organism evidence="4 5">
    <name type="scientific">Terrihalobacillus insolitus</name>
    <dbReference type="NCBI Taxonomy" id="2950438"/>
    <lineage>
        <taxon>Bacteria</taxon>
        <taxon>Bacillati</taxon>
        <taxon>Bacillota</taxon>
        <taxon>Bacilli</taxon>
        <taxon>Bacillales</taxon>
        <taxon>Bacillaceae</taxon>
        <taxon>Terrihalobacillus</taxon>
    </lineage>
</organism>
<dbReference type="Gene3D" id="3.30.420.40">
    <property type="match status" value="2"/>
</dbReference>
<dbReference type="CDD" id="cd24076">
    <property type="entry name" value="ASKHA_ATPase_ROK_BsXylR-like"/>
    <property type="match status" value="1"/>
</dbReference>
<dbReference type="PANTHER" id="PTHR18964">
    <property type="entry name" value="ROK (REPRESSOR, ORF, KINASE) FAMILY"/>
    <property type="match status" value="1"/>
</dbReference>
<dbReference type="Pfam" id="PF13412">
    <property type="entry name" value="HTH_24"/>
    <property type="match status" value="1"/>
</dbReference>
<dbReference type="Gene3D" id="1.10.10.10">
    <property type="entry name" value="Winged helix-like DNA-binding domain superfamily/Winged helix DNA-binding domain"/>
    <property type="match status" value="1"/>
</dbReference>
<dbReference type="InterPro" id="IPR000600">
    <property type="entry name" value="ROK"/>
</dbReference>
<dbReference type="Proteomes" id="UP001145050">
    <property type="component" value="Unassembled WGS sequence"/>
</dbReference>
<keyword evidence="3" id="KW-0119">Carbohydrate metabolism</keyword>
<dbReference type="PROSITE" id="PS01125">
    <property type="entry name" value="ROK"/>
    <property type="match status" value="1"/>
</dbReference>
<dbReference type="EMBL" id="JAMQKB010000053">
    <property type="protein sequence ID" value="MDC3426372.1"/>
    <property type="molecule type" value="Genomic_DNA"/>
</dbReference>